<accession>F7Q1W4</accession>
<sequence length="497" mass="57852">MKETTYSELLSNSLGRLIWLFIAIPGVHLFMSFIYSIIIEIKFEFVFVEQAQHYYYFLKSISTSVALGLVQLILWVFIKKLINKNNGKVEFFIHILFKVMMLTFLFTFIHSLLNLPYITVAEITKHGKMDVRSIFVNTIVLSSKLVMFVFVYLIARNYKELIGYQTRKLFNVLSFLFLLFYIIALGFSMVLLIEKLIGIITSNVYDVDQYYRYLTLSDITENIFTYSTGFVWFFFFIKFLKSYKSVSFNENSDAMHMIRINNNVVINSLKKKYLLVIGTSVLITHFLFMTYIISLRYGRSNRSYSLLTLYRHGNDNYILIIIIGEILLFSWLIKIIFFKSKTSPIMPIMTFLFLNIFLFIRTLPMLAYLDTRLYIINTILVPLLTSIGIILFLSIIVMNFGKQTRSDTVTFISFGLVGIMLIKLLLSIHGLFNKEFLPVVTSMGVRLSTSQLEVGWFSLVISMTISLASFTFWGGFALSYKSEYSKALVLKKEHTYD</sequence>
<dbReference type="RefSeq" id="WP_008825229.1">
    <property type="nucleotide sequence ID" value="NZ_AFNU02000005.1"/>
</dbReference>
<keyword evidence="1" id="KW-0812">Transmembrane</keyword>
<proteinExistence type="predicted"/>
<comment type="caution">
    <text evidence="2">The sequence shown here is derived from an EMBL/GenBank/DDBJ whole genome shotgun (WGS) entry which is preliminary data.</text>
</comment>
<dbReference type="EMBL" id="AFNU02000005">
    <property type="protein sequence ID" value="ERJ12225.1"/>
    <property type="molecule type" value="Genomic_DNA"/>
</dbReference>
<feature type="transmembrane region" description="Helical" evidence="1">
    <location>
        <begin position="374"/>
        <end position="397"/>
    </location>
</feature>
<keyword evidence="1" id="KW-0472">Membrane</keyword>
<feature type="transmembrane region" description="Helical" evidence="1">
    <location>
        <begin position="349"/>
        <end position="368"/>
    </location>
</feature>
<reference evidence="2 3" key="2">
    <citation type="journal article" date="2013" name="PLoS ONE">
        <title>INDIGO - INtegrated Data Warehouse of MIcrobial GenOmes with Examples from the Red Sea Extremophiles.</title>
        <authorList>
            <person name="Alam I."/>
            <person name="Antunes A."/>
            <person name="Kamau A.A."/>
            <person name="Ba Alawi W."/>
            <person name="Kalkatawi M."/>
            <person name="Stingl U."/>
            <person name="Bajic V.B."/>
        </authorList>
    </citation>
    <scope>NUCLEOTIDE SEQUENCE [LARGE SCALE GENOMIC DNA]</scope>
    <source>
        <strain evidence="2 3">SSD-17B</strain>
    </source>
</reference>
<feature type="transmembrane region" description="Helical" evidence="1">
    <location>
        <begin position="409"/>
        <end position="432"/>
    </location>
</feature>
<feature type="transmembrane region" description="Helical" evidence="1">
    <location>
        <begin position="133"/>
        <end position="155"/>
    </location>
</feature>
<keyword evidence="3" id="KW-1185">Reference proteome</keyword>
<feature type="transmembrane region" description="Helical" evidence="1">
    <location>
        <begin position="89"/>
        <end position="113"/>
    </location>
</feature>
<evidence type="ECO:0000313" key="2">
    <source>
        <dbReference type="EMBL" id="ERJ12225.1"/>
    </source>
</evidence>
<feature type="transmembrane region" description="Helical" evidence="1">
    <location>
        <begin position="317"/>
        <end position="337"/>
    </location>
</feature>
<organism evidence="2 3">
    <name type="scientific">Haloplasma contractile SSD-17B</name>
    <dbReference type="NCBI Taxonomy" id="1033810"/>
    <lineage>
        <taxon>Bacteria</taxon>
        <taxon>Bacillati</taxon>
        <taxon>Mycoplasmatota</taxon>
        <taxon>Mollicutes</taxon>
        <taxon>Haloplasmatales</taxon>
        <taxon>Haloplasmataceae</taxon>
        <taxon>Haloplasma</taxon>
    </lineage>
</organism>
<feature type="transmembrane region" description="Helical" evidence="1">
    <location>
        <begin position="223"/>
        <end position="240"/>
    </location>
</feature>
<name>F7Q1W4_9MOLU</name>
<evidence type="ECO:0000313" key="3">
    <source>
        <dbReference type="Proteomes" id="UP000005707"/>
    </source>
</evidence>
<feature type="transmembrane region" description="Helical" evidence="1">
    <location>
        <begin position="17"/>
        <end position="39"/>
    </location>
</feature>
<feature type="transmembrane region" description="Helical" evidence="1">
    <location>
        <begin position="456"/>
        <end position="478"/>
    </location>
</feature>
<reference evidence="2 3" key="1">
    <citation type="journal article" date="2011" name="J. Bacteriol.">
        <title>Genome sequence of Haloplasma contractile, an unusual contractile bacterium from a deep-sea anoxic brine lake.</title>
        <authorList>
            <person name="Antunes A."/>
            <person name="Alam I."/>
            <person name="El Dorry H."/>
            <person name="Siam R."/>
            <person name="Robertson A."/>
            <person name="Bajic V.B."/>
            <person name="Stingl U."/>
        </authorList>
    </citation>
    <scope>NUCLEOTIDE SEQUENCE [LARGE SCALE GENOMIC DNA]</scope>
    <source>
        <strain evidence="2 3">SSD-17B</strain>
    </source>
</reference>
<dbReference type="AlphaFoldDB" id="F7Q1W4"/>
<protein>
    <submittedName>
        <fullName evidence="2">Uncharacterized protein</fullName>
    </submittedName>
</protein>
<evidence type="ECO:0000256" key="1">
    <source>
        <dbReference type="SAM" id="Phobius"/>
    </source>
</evidence>
<feature type="transmembrane region" description="Helical" evidence="1">
    <location>
        <begin position="273"/>
        <end position="297"/>
    </location>
</feature>
<dbReference type="InParanoid" id="F7Q1W4"/>
<keyword evidence="1" id="KW-1133">Transmembrane helix</keyword>
<feature type="transmembrane region" description="Helical" evidence="1">
    <location>
        <begin position="175"/>
        <end position="193"/>
    </location>
</feature>
<dbReference type="Proteomes" id="UP000005707">
    <property type="component" value="Unassembled WGS sequence"/>
</dbReference>
<feature type="transmembrane region" description="Helical" evidence="1">
    <location>
        <begin position="54"/>
        <end position="77"/>
    </location>
</feature>
<gene>
    <name evidence="2" type="ORF">HLPCO_001752</name>
</gene>